<organism evidence="1 2">
    <name type="scientific">Geodermatophilus telluris</name>
    <dbReference type="NCBI Taxonomy" id="1190417"/>
    <lineage>
        <taxon>Bacteria</taxon>
        <taxon>Bacillati</taxon>
        <taxon>Actinomycetota</taxon>
        <taxon>Actinomycetes</taxon>
        <taxon>Geodermatophilales</taxon>
        <taxon>Geodermatophilaceae</taxon>
        <taxon>Geodermatophilus</taxon>
    </lineage>
</organism>
<gene>
    <name evidence="1" type="ORF">SAMN05660690_2949</name>
</gene>
<reference evidence="2" key="1">
    <citation type="submission" date="2016-10" db="EMBL/GenBank/DDBJ databases">
        <authorList>
            <person name="Varghese N."/>
            <person name="Submissions S."/>
        </authorList>
    </citation>
    <scope>NUCLEOTIDE SEQUENCE [LARGE SCALE GENOMIC DNA]</scope>
    <source>
        <strain evidence="2">DSM 45421</strain>
    </source>
</reference>
<sequence>MAAAALHHLGLLAADIDGGTETASRLLHESLDTYRDLGLSRFSALLLVALGDLALRRGERDLARCLLTESLQLMMRVTDRLSLHLAVDCVAHLALEEGEARRAVRLAGGAARLRALHGVRDWPAVERRRAAWLTVAREVLPPATFAAAWAEGQAITLDQTVAAALSTQACR</sequence>
<dbReference type="AlphaFoldDB" id="A0A1G6QJL4"/>
<evidence type="ECO:0008006" key="3">
    <source>
        <dbReference type="Google" id="ProtNLM"/>
    </source>
</evidence>
<dbReference type="Proteomes" id="UP000199416">
    <property type="component" value="Unassembled WGS sequence"/>
</dbReference>
<dbReference type="EMBL" id="FMZF01000004">
    <property type="protein sequence ID" value="SDC92361.1"/>
    <property type="molecule type" value="Genomic_DNA"/>
</dbReference>
<name>A0A1G6QJL4_9ACTN</name>
<evidence type="ECO:0000313" key="2">
    <source>
        <dbReference type="Proteomes" id="UP000199416"/>
    </source>
</evidence>
<dbReference type="STRING" id="1190417.SAMN05660690_2949"/>
<proteinExistence type="predicted"/>
<keyword evidence="2" id="KW-1185">Reference proteome</keyword>
<dbReference type="Gene3D" id="1.25.40.10">
    <property type="entry name" value="Tetratricopeptide repeat domain"/>
    <property type="match status" value="1"/>
</dbReference>
<protein>
    <recommendedName>
        <fullName evidence="3">MalT-like TPR region domain-containing protein</fullName>
    </recommendedName>
</protein>
<dbReference type="InterPro" id="IPR011990">
    <property type="entry name" value="TPR-like_helical_dom_sf"/>
</dbReference>
<accession>A0A1G6QJL4</accession>
<evidence type="ECO:0000313" key="1">
    <source>
        <dbReference type="EMBL" id="SDC92361.1"/>
    </source>
</evidence>
<dbReference type="RefSeq" id="WP_091366727.1">
    <property type="nucleotide sequence ID" value="NZ_FMZF01000004.1"/>
</dbReference>